<sequence length="285" mass="33094">MVITDVYGDAIASSGDFEDFSEEYYDFLNRKVFPHERVISTLREAGVSEEDLIVFQDGEVPCDDLVKTWNKIEFNIDELVDMAMMLKLVKDYSFYSENDMIESRYRFQKLLYFINKYLKKEESYTISNSVGGELGMLDRTGYRYRFTRRDSGPYSNVAYEDKNRLYAWSLIDELVVSEDGTGEVAERNRRYGIKLTPRGEAMVKRVYDRIEESDSVIIYSWNDTQNKVVREIAGMSHDELTNMVKGDKSLLRAESGDELLVGPEKKFQTSEINFVEELTEEIAHG</sequence>
<protein>
    <submittedName>
        <fullName evidence="1">Uncharacterized protein</fullName>
    </submittedName>
</protein>
<accession>L9YZF1</accession>
<keyword evidence="2" id="KW-1185">Reference proteome</keyword>
<dbReference type="AlphaFoldDB" id="L9YZF1"/>
<evidence type="ECO:0000313" key="1">
    <source>
        <dbReference type="EMBL" id="ELY79620.1"/>
    </source>
</evidence>
<comment type="caution">
    <text evidence="1">The sequence shown here is derived from an EMBL/GenBank/DDBJ whole genome shotgun (WGS) entry which is preliminary data.</text>
</comment>
<reference evidence="1 2" key="1">
    <citation type="journal article" date="2014" name="PLoS Genet.">
        <title>Phylogenetically driven sequencing of extremely halophilic archaea reveals strategies for static and dynamic osmo-response.</title>
        <authorList>
            <person name="Becker E.A."/>
            <person name="Seitzer P.M."/>
            <person name="Tritt A."/>
            <person name="Larsen D."/>
            <person name="Krusor M."/>
            <person name="Yao A.I."/>
            <person name="Wu D."/>
            <person name="Madern D."/>
            <person name="Eisen J.A."/>
            <person name="Darling A.E."/>
            <person name="Facciotti M.T."/>
        </authorList>
    </citation>
    <scope>NUCLEOTIDE SEQUENCE [LARGE SCALE GENOMIC DNA]</scope>
    <source>
        <strain evidence="1 2">JCM 14663</strain>
    </source>
</reference>
<name>L9YZF1_9EURY</name>
<proteinExistence type="predicted"/>
<dbReference type="EMBL" id="AOIJ01000051">
    <property type="protein sequence ID" value="ELY79620.1"/>
    <property type="molecule type" value="Genomic_DNA"/>
</dbReference>
<organism evidence="1 2">
    <name type="scientific">Natrinema gari JCM 14663</name>
    <dbReference type="NCBI Taxonomy" id="1230459"/>
    <lineage>
        <taxon>Archaea</taxon>
        <taxon>Methanobacteriati</taxon>
        <taxon>Methanobacteriota</taxon>
        <taxon>Stenosarchaea group</taxon>
        <taxon>Halobacteria</taxon>
        <taxon>Halobacteriales</taxon>
        <taxon>Natrialbaceae</taxon>
        <taxon>Natrinema</taxon>
    </lineage>
</organism>
<dbReference type="Proteomes" id="UP000011592">
    <property type="component" value="Unassembled WGS sequence"/>
</dbReference>
<evidence type="ECO:0000313" key="2">
    <source>
        <dbReference type="Proteomes" id="UP000011592"/>
    </source>
</evidence>
<gene>
    <name evidence="1" type="ORF">C486_11484</name>
</gene>